<dbReference type="Pfam" id="PF01868">
    <property type="entry name" value="RNase_P-MRP_p29"/>
    <property type="match status" value="1"/>
</dbReference>
<evidence type="ECO:0000313" key="10">
    <source>
        <dbReference type="Proteomes" id="UP000070544"/>
    </source>
</evidence>
<keyword evidence="6" id="KW-0255">Endonuclease</keyword>
<sequence length="297" mass="32303">MSSTWSQSLYSSLPKHSLESLEAPPNHPAATSYVGNFVQSAISSSSPALPSNLPVFTTSSVAAFQSRLENRSIPLDSPSLKQSNPGLVEDRKAIKKSRNKSRKKGMTAKERRTWGAWEVPKHARKFELFVPLWQLWGQYTRELFAQWGGGAAQGGRGTATSSTTPSLVSSGTPLRNLESQLPKLVKADYHGAFLTVVKSRCPGYVGMAGIVVRETENTFILCPPEGGFKTVPKAHSVFAFSVPVDTENSMGVADGNSKIQPQPSDPVFHLYGDHIQVRASERSSKKFRQAKGASVEL</sequence>
<dbReference type="OMA" id="NICFRAS"/>
<keyword evidence="3" id="KW-0963">Cytoplasm</keyword>
<protein>
    <submittedName>
        <fullName evidence="9">RNase P/MRP, p29 subunit</fullName>
    </submittedName>
</protein>
<keyword evidence="5" id="KW-0540">Nuclease</keyword>
<dbReference type="EMBL" id="KQ965732">
    <property type="protein sequence ID" value="KXS21463.1"/>
    <property type="molecule type" value="Genomic_DNA"/>
</dbReference>
<evidence type="ECO:0000256" key="3">
    <source>
        <dbReference type="ARBA" id="ARBA00022490"/>
    </source>
</evidence>
<comment type="subcellular location">
    <subcellularLocation>
        <location evidence="1">Nucleus</location>
    </subcellularLocation>
</comment>
<dbReference type="GO" id="GO:0006364">
    <property type="term" value="P:rRNA processing"/>
    <property type="evidence" value="ECO:0007669"/>
    <property type="project" value="TreeGrafter"/>
</dbReference>
<dbReference type="InterPro" id="IPR036980">
    <property type="entry name" value="RNase_P/MRP_Rpp29_sf"/>
</dbReference>
<dbReference type="SMART" id="SM00538">
    <property type="entry name" value="POP4"/>
    <property type="match status" value="1"/>
</dbReference>
<dbReference type="PANTHER" id="PTHR13348">
    <property type="entry name" value="RIBONUCLEASE P SUBUNIT P29"/>
    <property type="match status" value="1"/>
</dbReference>
<dbReference type="GO" id="GO:0005634">
    <property type="term" value="C:nucleus"/>
    <property type="evidence" value="ECO:0007669"/>
    <property type="project" value="UniProtKB-SubCell"/>
</dbReference>
<dbReference type="GO" id="GO:0033204">
    <property type="term" value="F:ribonuclease P RNA binding"/>
    <property type="evidence" value="ECO:0007669"/>
    <property type="project" value="InterPro"/>
</dbReference>
<organism evidence="9 10">
    <name type="scientific">Gonapodya prolifera (strain JEL478)</name>
    <name type="common">Monoblepharis prolifera</name>
    <dbReference type="NCBI Taxonomy" id="1344416"/>
    <lineage>
        <taxon>Eukaryota</taxon>
        <taxon>Fungi</taxon>
        <taxon>Fungi incertae sedis</taxon>
        <taxon>Chytridiomycota</taxon>
        <taxon>Chytridiomycota incertae sedis</taxon>
        <taxon>Monoblepharidomycetes</taxon>
        <taxon>Monoblepharidales</taxon>
        <taxon>Gonapodyaceae</taxon>
        <taxon>Gonapodya</taxon>
    </lineage>
</organism>
<gene>
    <name evidence="9" type="ORF">M427DRAFT_50903</name>
</gene>
<proteinExistence type="inferred from homology"/>
<evidence type="ECO:0000256" key="5">
    <source>
        <dbReference type="ARBA" id="ARBA00022722"/>
    </source>
</evidence>
<evidence type="ECO:0000256" key="6">
    <source>
        <dbReference type="ARBA" id="ARBA00022759"/>
    </source>
</evidence>
<dbReference type="InterPro" id="IPR023534">
    <property type="entry name" value="Rof/RNase_P-like"/>
</dbReference>
<dbReference type="Gene3D" id="2.30.30.210">
    <property type="entry name" value="Ribonuclease P/MRP, subunit p29"/>
    <property type="match status" value="1"/>
</dbReference>
<dbReference type="InterPro" id="IPR023538">
    <property type="entry name" value="RNP1"/>
</dbReference>
<dbReference type="GO" id="GO:0004519">
    <property type="term" value="F:endonuclease activity"/>
    <property type="evidence" value="ECO:0007669"/>
    <property type="project" value="UniProtKB-KW"/>
</dbReference>
<dbReference type="GO" id="GO:0016787">
    <property type="term" value="F:hydrolase activity"/>
    <property type="evidence" value="ECO:0007669"/>
    <property type="project" value="UniProtKB-KW"/>
</dbReference>
<keyword evidence="10" id="KW-1185">Reference proteome</keyword>
<dbReference type="Proteomes" id="UP000070544">
    <property type="component" value="Unassembled WGS sequence"/>
</dbReference>
<dbReference type="InterPro" id="IPR002730">
    <property type="entry name" value="Rpp29/RNP1"/>
</dbReference>
<dbReference type="InterPro" id="IPR016848">
    <property type="entry name" value="RNase_P/MRP_Rpp29-subunit"/>
</dbReference>
<comment type="similarity">
    <text evidence="2">Belongs to the eukaryotic/archaeal RNase P protein component 1 family.</text>
</comment>
<feature type="region of interest" description="Disordered" evidence="8">
    <location>
        <begin position="154"/>
        <end position="173"/>
    </location>
</feature>
<evidence type="ECO:0000256" key="2">
    <source>
        <dbReference type="ARBA" id="ARBA00006181"/>
    </source>
</evidence>
<accession>A0A139AY19</accession>
<dbReference type="GO" id="GO:0000172">
    <property type="term" value="C:ribonuclease MRP complex"/>
    <property type="evidence" value="ECO:0007669"/>
    <property type="project" value="InterPro"/>
</dbReference>
<keyword evidence="7" id="KW-0378">Hydrolase</keyword>
<evidence type="ECO:0000256" key="7">
    <source>
        <dbReference type="ARBA" id="ARBA00022801"/>
    </source>
</evidence>
<dbReference type="HAMAP" id="MF_00754">
    <property type="entry name" value="RNase_P_1"/>
    <property type="match status" value="1"/>
</dbReference>
<evidence type="ECO:0000256" key="8">
    <source>
        <dbReference type="SAM" id="MobiDB-lite"/>
    </source>
</evidence>
<dbReference type="AlphaFoldDB" id="A0A139AY19"/>
<dbReference type="GO" id="GO:0001682">
    <property type="term" value="P:tRNA 5'-leader removal"/>
    <property type="evidence" value="ECO:0007669"/>
    <property type="project" value="InterPro"/>
</dbReference>
<dbReference type="OrthoDB" id="124041at2759"/>
<dbReference type="GO" id="GO:0030677">
    <property type="term" value="C:ribonuclease P complex"/>
    <property type="evidence" value="ECO:0007669"/>
    <property type="project" value="InterPro"/>
</dbReference>
<evidence type="ECO:0000313" key="9">
    <source>
        <dbReference type="EMBL" id="KXS21463.1"/>
    </source>
</evidence>
<keyword evidence="4" id="KW-0819">tRNA processing</keyword>
<name>A0A139AY19_GONPJ</name>
<dbReference type="PANTHER" id="PTHR13348:SF0">
    <property type="entry name" value="RIBONUCLEASE P PROTEIN SUBUNIT P29"/>
    <property type="match status" value="1"/>
</dbReference>
<evidence type="ECO:0000256" key="4">
    <source>
        <dbReference type="ARBA" id="ARBA00022694"/>
    </source>
</evidence>
<dbReference type="STRING" id="1344416.A0A139AY19"/>
<reference evidence="9 10" key="1">
    <citation type="journal article" date="2015" name="Genome Biol. Evol.">
        <title>Phylogenomic analyses indicate that early fungi evolved digesting cell walls of algal ancestors of land plants.</title>
        <authorList>
            <person name="Chang Y."/>
            <person name="Wang S."/>
            <person name="Sekimoto S."/>
            <person name="Aerts A.L."/>
            <person name="Choi C."/>
            <person name="Clum A."/>
            <person name="LaButti K.M."/>
            <person name="Lindquist E.A."/>
            <person name="Yee Ngan C."/>
            <person name="Ohm R.A."/>
            <person name="Salamov A.A."/>
            <person name="Grigoriev I.V."/>
            <person name="Spatafora J.W."/>
            <person name="Berbee M.L."/>
        </authorList>
    </citation>
    <scope>NUCLEOTIDE SEQUENCE [LARGE SCALE GENOMIC DNA]</scope>
    <source>
        <strain evidence="9 10">JEL478</strain>
    </source>
</reference>
<evidence type="ECO:0000256" key="1">
    <source>
        <dbReference type="ARBA" id="ARBA00004123"/>
    </source>
</evidence>
<dbReference type="SUPFAM" id="SSF101744">
    <property type="entry name" value="Rof/RNase P subunit-like"/>
    <property type="match status" value="1"/>
</dbReference>